<name>A0A3D4V8K4_9BACT</name>
<dbReference type="PIRSF" id="PIRSF029033">
    <property type="entry name" value="UCP029033"/>
    <property type="match status" value="1"/>
</dbReference>
<accession>A0A3D4V8K4</accession>
<organism evidence="2 3">
    <name type="scientific">Gemmatimonas aurantiaca</name>
    <dbReference type="NCBI Taxonomy" id="173480"/>
    <lineage>
        <taxon>Bacteria</taxon>
        <taxon>Pseudomonadati</taxon>
        <taxon>Gemmatimonadota</taxon>
        <taxon>Gemmatimonadia</taxon>
        <taxon>Gemmatimonadales</taxon>
        <taxon>Gemmatimonadaceae</taxon>
        <taxon>Gemmatimonas</taxon>
    </lineage>
</organism>
<feature type="transmembrane region" description="Helical" evidence="1">
    <location>
        <begin position="12"/>
        <end position="34"/>
    </location>
</feature>
<evidence type="ECO:0000256" key="1">
    <source>
        <dbReference type="SAM" id="Phobius"/>
    </source>
</evidence>
<dbReference type="EMBL" id="DPIY01000009">
    <property type="protein sequence ID" value="HCT57479.1"/>
    <property type="molecule type" value="Genomic_DNA"/>
</dbReference>
<evidence type="ECO:0000313" key="2">
    <source>
        <dbReference type="EMBL" id="HCT57479.1"/>
    </source>
</evidence>
<dbReference type="OMA" id="ASMGVFQ"/>
<dbReference type="Proteomes" id="UP000264071">
    <property type="component" value="Unassembled WGS sequence"/>
</dbReference>
<gene>
    <name evidence="2" type="ORF">DGD08_09785</name>
</gene>
<dbReference type="InterPro" id="IPR016907">
    <property type="entry name" value="UCP029033"/>
</dbReference>
<keyword evidence="1" id="KW-0812">Transmembrane</keyword>
<dbReference type="PANTHER" id="PTHR34387">
    <property type="entry name" value="SLR1258 PROTEIN"/>
    <property type="match status" value="1"/>
</dbReference>
<dbReference type="InterPro" id="IPR007497">
    <property type="entry name" value="SIMPL/DUF541"/>
</dbReference>
<keyword evidence="1" id="KW-0472">Membrane</keyword>
<dbReference type="GO" id="GO:0006974">
    <property type="term" value="P:DNA damage response"/>
    <property type="evidence" value="ECO:0007669"/>
    <property type="project" value="TreeGrafter"/>
</dbReference>
<evidence type="ECO:0000313" key="3">
    <source>
        <dbReference type="Proteomes" id="UP000264071"/>
    </source>
</evidence>
<dbReference type="Gene3D" id="3.30.110.170">
    <property type="entry name" value="Protein of unknown function (DUF541), domain 1"/>
    <property type="match status" value="1"/>
</dbReference>
<dbReference type="AlphaFoldDB" id="A0A3D4V8K4"/>
<reference evidence="2 3" key="1">
    <citation type="journal article" date="2018" name="Nat. Biotechnol.">
        <title>A standardized bacterial taxonomy based on genome phylogeny substantially revises the tree of life.</title>
        <authorList>
            <person name="Parks D.H."/>
            <person name="Chuvochina M."/>
            <person name="Waite D.W."/>
            <person name="Rinke C."/>
            <person name="Skarshewski A."/>
            <person name="Chaumeil P.A."/>
            <person name="Hugenholtz P."/>
        </authorList>
    </citation>
    <scope>NUCLEOTIDE SEQUENCE [LARGE SCALE GENOMIC DNA]</scope>
    <source>
        <strain evidence="2">UBA8844</strain>
    </source>
</reference>
<comment type="caution">
    <text evidence="2">The sequence shown here is derived from an EMBL/GenBank/DDBJ whole genome shotgun (WGS) entry which is preliminary data.</text>
</comment>
<dbReference type="Pfam" id="PF04402">
    <property type="entry name" value="SIMPL"/>
    <property type="match status" value="1"/>
</dbReference>
<protein>
    <submittedName>
        <fullName evidence="2">SIMPL domain-containing protein</fullName>
    </submittedName>
</protein>
<keyword evidence="1" id="KW-1133">Transmembrane helix</keyword>
<dbReference type="PANTHER" id="PTHR34387:SF2">
    <property type="entry name" value="SLR1258 PROTEIN"/>
    <property type="match status" value="1"/>
</dbReference>
<proteinExistence type="predicted"/>
<sequence length="248" mass="26534">MTSDASSRSATPIAAAILALGVLAGGFLIGNGFARMRTADRTVSVKGVSEREAQADLAIWPLRLVATDDDLARANASLERNVEQVRAFLKQHGLDSAGTEITMQEFSVQDGRTMGGYGNSARYVIRQTLVVRSTRVDVVQAASQRVPELVRNGVVLSSGQEYGGGGPTFVFTKLNDLKPAMIAEATARAREGAEQFAKDSKSSLSGIRTASQGVFEILPRDQAMGISEESQVVKRVRVVTTVVYGLDR</sequence>
<dbReference type="InterPro" id="IPR052022">
    <property type="entry name" value="26kDa_periplasmic_antigen"/>
</dbReference>
<dbReference type="Gene3D" id="3.30.70.2970">
    <property type="entry name" value="Protein of unknown function (DUF541), domain 2"/>
    <property type="match status" value="1"/>
</dbReference>